<evidence type="ECO:0000313" key="6">
    <source>
        <dbReference type="Proteomes" id="UP000006039"/>
    </source>
</evidence>
<evidence type="ECO:0000313" key="5">
    <source>
        <dbReference type="EnsemblFungi" id="EJT76136"/>
    </source>
</evidence>
<dbReference type="HOGENOM" id="CLU_130569_0_1_1"/>
<dbReference type="GO" id="GO:0007021">
    <property type="term" value="P:tubulin complex assembly"/>
    <property type="evidence" value="ECO:0007669"/>
    <property type="project" value="UniProtKB-UniRule"/>
</dbReference>
<reference evidence="5" key="4">
    <citation type="journal article" date="2015" name="G3 (Bethesda)">
        <title>Genome sequences of three phytopathogenic species of the Magnaporthaceae family of fungi.</title>
        <authorList>
            <person name="Okagaki L.H."/>
            <person name="Nunes C.C."/>
            <person name="Sailsbery J."/>
            <person name="Clay B."/>
            <person name="Brown D."/>
            <person name="John T."/>
            <person name="Oh Y."/>
            <person name="Young N."/>
            <person name="Fitzgerald M."/>
            <person name="Haas B.J."/>
            <person name="Zeng Q."/>
            <person name="Young S."/>
            <person name="Adiconis X."/>
            <person name="Fan L."/>
            <person name="Levin J.Z."/>
            <person name="Mitchell T.K."/>
            <person name="Okubara P.A."/>
            <person name="Farman M.L."/>
            <person name="Kohn L.M."/>
            <person name="Birren B."/>
            <person name="Ma L.-J."/>
            <person name="Dean R.A."/>
        </authorList>
    </citation>
    <scope>NUCLEOTIDE SEQUENCE</scope>
    <source>
        <strain evidence="5">R3-111a-1</strain>
    </source>
</reference>
<comment type="subcellular location">
    <subcellularLocation>
        <location evidence="3">Cytoplasm</location>
        <location evidence="3">Cytoskeleton</location>
    </subcellularLocation>
</comment>
<evidence type="ECO:0000256" key="2">
    <source>
        <dbReference type="ARBA" id="ARBA00023186"/>
    </source>
</evidence>
<evidence type="ECO:0000256" key="1">
    <source>
        <dbReference type="ARBA" id="ARBA00006806"/>
    </source>
</evidence>
<dbReference type="eggNOG" id="KOG3470">
    <property type="taxonomic scope" value="Eukaryota"/>
</dbReference>
<dbReference type="GO" id="GO:0005829">
    <property type="term" value="C:cytosol"/>
    <property type="evidence" value="ECO:0007669"/>
    <property type="project" value="TreeGrafter"/>
</dbReference>
<comment type="subunit">
    <text evidence="3">Supercomplex made of cofactors A to E. Cofactors A and D function by capturing and stabilizing tubulin in a quasi-native conformation. Cofactor E binds to the cofactor D-tubulin complex; interaction with cofactor C then causes the release of tubulin polypeptides that are committed to the native state.</text>
</comment>
<accession>J3NXQ4</accession>
<dbReference type="InterPro" id="IPR036126">
    <property type="entry name" value="TBCA_sf"/>
</dbReference>
<keyword evidence="6" id="KW-1185">Reference proteome</keyword>
<dbReference type="SUPFAM" id="SSF46988">
    <property type="entry name" value="Tubulin chaperone cofactor A"/>
    <property type="match status" value="1"/>
</dbReference>
<dbReference type="Gene3D" id="1.20.58.90">
    <property type="match status" value="1"/>
</dbReference>
<keyword evidence="3" id="KW-0206">Cytoskeleton</keyword>
<dbReference type="AlphaFoldDB" id="J3NXQ4"/>
<dbReference type="STRING" id="644352.J3NXQ4"/>
<dbReference type="InterPro" id="IPR004226">
    <property type="entry name" value="TBCA"/>
</dbReference>
<dbReference type="GO" id="GO:0048487">
    <property type="term" value="F:beta-tubulin binding"/>
    <property type="evidence" value="ECO:0007669"/>
    <property type="project" value="InterPro"/>
</dbReference>
<dbReference type="PANTHER" id="PTHR21500">
    <property type="entry name" value="TUBULIN-SPECIFIC CHAPERONE A"/>
    <property type="match status" value="1"/>
</dbReference>
<dbReference type="OrthoDB" id="296187at2759"/>
<dbReference type="EnsemblFungi" id="EJT76136">
    <property type="protein sequence ID" value="EJT76136"/>
    <property type="gene ID" value="GGTG_06059"/>
</dbReference>
<evidence type="ECO:0000256" key="3">
    <source>
        <dbReference type="RuleBase" id="RU364030"/>
    </source>
</evidence>
<name>J3NXQ4_GAET3</name>
<dbReference type="EMBL" id="GL385397">
    <property type="protein sequence ID" value="EJT76136.1"/>
    <property type="molecule type" value="Genomic_DNA"/>
</dbReference>
<gene>
    <name evidence="5" type="primary">20346517</name>
    <name evidence="4" type="ORF">GGTG_06059</name>
</gene>
<dbReference type="Pfam" id="PF02970">
    <property type="entry name" value="TBCA"/>
    <property type="match status" value="1"/>
</dbReference>
<dbReference type="GO" id="GO:0005874">
    <property type="term" value="C:microtubule"/>
    <property type="evidence" value="ECO:0007669"/>
    <property type="project" value="UniProtKB-KW"/>
</dbReference>
<reference evidence="5" key="5">
    <citation type="submission" date="2018-04" db="UniProtKB">
        <authorList>
            <consortium name="EnsemblFungi"/>
        </authorList>
    </citation>
    <scope>IDENTIFICATION</scope>
    <source>
        <strain evidence="5">R3-111a-1</strain>
    </source>
</reference>
<sequence length="126" mass="13395">MPAPSPLAIASQSVSRLVKEEAYYRKELEGQNKKVEEERAKLSADATYNDNFMLKQLETGARETEAVFGPLLTKVEDAVAKLEEQMAISESDGGAPDAELQKAREALAAGKALQQKGAAGEAAAAS</sequence>
<dbReference type="Proteomes" id="UP000006039">
    <property type="component" value="Unassembled WGS sequence"/>
</dbReference>
<reference evidence="4" key="2">
    <citation type="submission" date="2010-07" db="EMBL/GenBank/DDBJ databases">
        <authorList>
            <consortium name="The Broad Institute Genome Sequencing Platform"/>
            <consortium name="Broad Institute Genome Sequencing Center for Infectious Disease"/>
            <person name="Ma L.-J."/>
            <person name="Dead R."/>
            <person name="Young S."/>
            <person name="Zeng Q."/>
            <person name="Koehrsen M."/>
            <person name="Alvarado L."/>
            <person name="Berlin A."/>
            <person name="Chapman S.B."/>
            <person name="Chen Z."/>
            <person name="Freedman E."/>
            <person name="Gellesch M."/>
            <person name="Goldberg J."/>
            <person name="Griggs A."/>
            <person name="Gujja S."/>
            <person name="Heilman E.R."/>
            <person name="Heiman D."/>
            <person name="Hepburn T."/>
            <person name="Howarth C."/>
            <person name="Jen D."/>
            <person name="Larson L."/>
            <person name="Mehta T."/>
            <person name="Neiman D."/>
            <person name="Pearson M."/>
            <person name="Roberts A."/>
            <person name="Saif S."/>
            <person name="Shea T."/>
            <person name="Shenoy N."/>
            <person name="Sisk P."/>
            <person name="Stolte C."/>
            <person name="Sykes S."/>
            <person name="Walk T."/>
            <person name="White J."/>
            <person name="Yandava C."/>
            <person name="Haas B."/>
            <person name="Nusbaum C."/>
            <person name="Birren B."/>
        </authorList>
    </citation>
    <scope>NUCLEOTIDE SEQUENCE</scope>
    <source>
        <strain evidence="4">R3-111a-1</strain>
    </source>
</reference>
<evidence type="ECO:0000313" key="4">
    <source>
        <dbReference type="EMBL" id="EJT76136.1"/>
    </source>
</evidence>
<dbReference type="RefSeq" id="XP_009222136.1">
    <property type="nucleotide sequence ID" value="XM_009223872.1"/>
</dbReference>
<reference evidence="6" key="1">
    <citation type="submission" date="2010-07" db="EMBL/GenBank/DDBJ databases">
        <title>The genome sequence of Gaeumannomyces graminis var. tritici strain R3-111a-1.</title>
        <authorList>
            <consortium name="The Broad Institute Genome Sequencing Platform"/>
            <person name="Ma L.-J."/>
            <person name="Dead R."/>
            <person name="Young S."/>
            <person name="Zeng Q."/>
            <person name="Koehrsen M."/>
            <person name="Alvarado L."/>
            <person name="Berlin A."/>
            <person name="Chapman S.B."/>
            <person name="Chen Z."/>
            <person name="Freedman E."/>
            <person name="Gellesch M."/>
            <person name="Goldberg J."/>
            <person name="Griggs A."/>
            <person name="Gujja S."/>
            <person name="Heilman E.R."/>
            <person name="Heiman D."/>
            <person name="Hepburn T."/>
            <person name="Howarth C."/>
            <person name="Jen D."/>
            <person name="Larson L."/>
            <person name="Mehta T."/>
            <person name="Neiman D."/>
            <person name="Pearson M."/>
            <person name="Roberts A."/>
            <person name="Saif S."/>
            <person name="Shea T."/>
            <person name="Shenoy N."/>
            <person name="Sisk P."/>
            <person name="Stolte C."/>
            <person name="Sykes S."/>
            <person name="Walk T."/>
            <person name="White J."/>
            <person name="Yandava C."/>
            <person name="Haas B."/>
            <person name="Nusbaum C."/>
            <person name="Birren B."/>
        </authorList>
    </citation>
    <scope>NUCLEOTIDE SEQUENCE [LARGE SCALE GENOMIC DNA]</scope>
    <source>
        <strain evidence="6">R3-111a-1</strain>
    </source>
</reference>
<keyword evidence="2 3" id="KW-0143">Chaperone</keyword>
<comment type="similarity">
    <text evidence="1 3">Belongs to the TBCA family.</text>
</comment>
<organism evidence="4">
    <name type="scientific">Gaeumannomyces tritici (strain R3-111a-1)</name>
    <name type="common">Wheat and barley take-all root rot fungus</name>
    <name type="synonym">Gaeumannomyces graminis var. tritici</name>
    <dbReference type="NCBI Taxonomy" id="644352"/>
    <lineage>
        <taxon>Eukaryota</taxon>
        <taxon>Fungi</taxon>
        <taxon>Dikarya</taxon>
        <taxon>Ascomycota</taxon>
        <taxon>Pezizomycotina</taxon>
        <taxon>Sordariomycetes</taxon>
        <taxon>Sordariomycetidae</taxon>
        <taxon>Magnaporthales</taxon>
        <taxon>Magnaporthaceae</taxon>
        <taxon>Gaeumannomyces</taxon>
    </lineage>
</organism>
<keyword evidence="3" id="KW-0493">Microtubule</keyword>
<proteinExistence type="inferred from homology"/>
<protein>
    <recommendedName>
        <fullName evidence="3">Tubulin-specific chaperone A</fullName>
    </recommendedName>
</protein>
<dbReference type="FunCoup" id="J3NXQ4">
    <property type="interactions" value="644"/>
</dbReference>
<dbReference type="VEuPathDB" id="FungiDB:GGTG_06059"/>
<reference evidence="4" key="3">
    <citation type="submission" date="2010-09" db="EMBL/GenBank/DDBJ databases">
        <title>Annotation of Gaeumannomyces graminis var. tritici R3-111a-1.</title>
        <authorList>
            <consortium name="The Broad Institute Genome Sequencing Platform"/>
            <person name="Ma L.-J."/>
            <person name="Dead R."/>
            <person name="Young S.K."/>
            <person name="Zeng Q."/>
            <person name="Gargeya S."/>
            <person name="Fitzgerald M."/>
            <person name="Haas B."/>
            <person name="Abouelleil A."/>
            <person name="Alvarado L."/>
            <person name="Arachchi H.M."/>
            <person name="Berlin A."/>
            <person name="Brown A."/>
            <person name="Chapman S.B."/>
            <person name="Chen Z."/>
            <person name="Dunbar C."/>
            <person name="Freedman E."/>
            <person name="Gearin G."/>
            <person name="Gellesch M."/>
            <person name="Goldberg J."/>
            <person name="Griggs A."/>
            <person name="Gujja S."/>
            <person name="Heiman D."/>
            <person name="Howarth C."/>
            <person name="Larson L."/>
            <person name="Lui A."/>
            <person name="MacDonald P.J.P."/>
            <person name="Mehta T."/>
            <person name="Montmayeur A."/>
            <person name="Murphy C."/>
            <person name="Neiman D."/>
            <person name="Pearson M."/>
            <person name="Priest M."/>
            <person name="Roberts A."/>
            <person name="Saif S."/>
            <person name="Shea T."/>
            <person name="Shenoy N."/>
            <person name="Sisk P."/>
            <person name="Stolte C."/>
            <person name="Sykes S."/>
            <person name="Yandava C."/>
            <person name="Wortman J."/>
            <person name="Nusbaum C."/>
            <person name="Birren B."/>
        </authorList>
    </citation>
    <scope>NUCLEOTIDE SEQUENCE</scope>
    <source>
        <strain evidence="4">R3-111a-1</strain>
    </source>
</reference>
<dbReference type="PANTHER" id="PTHR21500:SF0">
    <property type="entry name" value="TUBULIN-SPECIFIC CHAPERONE A"/>
    <property type="match status" value="1"/>
</dbReference>
<keyword evidence="3" id="KW-0963">Cytoplasm</keyword>
<dbReference type="GeneID" id="20346517"/>
<dbReference type="GO" id="GO:0007023">
    <property type="term" value="P:post-chaperonin tubulin folding pathway"/>
    <property type="evidence" value="ECO:0007669"/>
    <property type="project" value="UniProtKB-UniRule"/>
</dbReference>